<reference evidence="2" key="1">
    <citation type="submission" date="2020-11" db="EMBL/GenBank/DDBJ databases">
        <authorList>
            <person name="Tran Van P."/>
        </authorList>
    </citation>
    <scope>NUCLEOTIDE SEQUENCE</scope>
</reference>
<name>A0A7R9A7Q3_9CRUS</name>
<feature type="compositionally biased region" description="Low complexity" evidence="1">
    <location>
        <begin position="127"/>
        <end position="142"/>
    </location>
</feature>
<evidence type="ECO:0000313" key="3">
    <source>
        <dbReference type="Proteomes" id="UP000677054"/>
    </source>
</evidence>
<feature type="region of interest" description="Disordered" evidence="1">
    <location>
        <begin position="363"/>
        <end position="388"/>
    </location>
</feature>
<dbReference type="Proteomes" id="UP000677054">
    <property type="component" value="Unassembled WGS sequence"/>
</dbReference>
<feature type="region of interest" description="Disordered" evidence="1">
    <location>
        <begin position="408"/>
        <end position="438"/>
    </location>
</feature>
<evidence type="ECO:0000313" key="2">
    <source>
        <dbReference type="EMBL" id="CAD7248354.1"/>
    </source>
</evidence>
<proteinExistence type="predicted"/>
<dbReference type="EMBL" id="LR901326">
    <property type="protein sequence ID" value="CAD7248354.1"/>
    <property type="molecule type" value="Genomic_DNA"/>
</dbReference>
<evidence type="ECO:0000256" key="1">
    <source>
        <dbReference type="SAM" id="MobiDB-lite"/>
    </source>
</evidence>
<gene>
    <name evidence="2" type="ORF">DSTB1V02_LOCUS8170</name>
</gene>
<dbReference type="OrthoDB" id="118550at2759"/>
<dbReference type="AlphaFoldDB" id="A0A7R9A7Q3"/>
<keyword evidence="3" id="KW-1185">Reference proteome</keyword>
<accession>A0A7R9A7Q3</accession>
<organism evidence="2">
    <name type="scientific">Darwinula stevensoni</name>
    <dbReference type="NCBI Taxonomy" id="69355"/>
    <lineage>
        <taxon>Eukaryota</taxon>
        <taxon>Metazoa</taxon>
        <taxon>Ecdysozoa</taxon>
        <taxon>Arthropoda</taxon>
        <taxon>Crustacea</taxon>
        <taxon>Oligostraca</taxon>
        <taxon>Ostracoda</taxon>
        <taxon>Podocopa</taxon>
        <taxon>Podocopida</taxon>
        <taxon>Darwinulocopina</taxon>
        <taxon>Darwinuloidea</taxon>
        <taxon>Darwinulidae</taxon>
        <taxon>Darwinula</taxon>
    </lineage>
</organism>
<dbReference type="EMBL" id="CAJPEV010001809">
    <property type="protein sequence ID" value="CAG0894420.1"/>
    <property type="molecule type" value="Genomic_DNA"/>
</dbReference>
<feature type="region of interest" description="Disordered" evidence="1">
    <location>
        <begin position="112"/>
        <end position="280"/>
    </location>
</feature>
<feature type="compositionally biased region" description="Basic and acidic residues" evidence="1">
    <location>
        <begin position="156"/>
        <end position="171"/>
    </location>
</feature>
<protein>
    <submittedName>
        <fullName evidence="2">Uncharacterized protein</fullName>
    </submittedName>
</protein>
<feature type="compositionally biased region" description="Basic residues" evidence="1">
    <location>
        <begin position="197"/>
        <end position="217"/>
    </location>
</feature>
<sequence length="438" mass="49053">MNATEKRRAEAQKLFHWLPLLSLRNKSLFVRGCIEQDGALWTWYTTPVQKVLSPREVCTHSGSLYCLCGAPAVPNPCFEEYAKAFQDGFPKNYAEIIEKFYPLKTYELRKGEKADDRPQTFLDSNKRQQQTRLRSSSRGSTLVRAENSQTGRAHTSPKEPKSTVSRKEAEVSSRNALKRVNRAIQEVGSKETIQKKPLTKKSPRKEPVKKKANRPKKSSLENVPTVSKGQDPKVGTVPDKAKTKKRGTKGTSAEAALKRNLPETSQSSESQLKKSRRDAYSPSRMFGLELNAADVEAVTNYLDGDDLMRRLQAIRTPEAVPGPARVTTPTYIMQLLNPETPATGVSCKSTTPPDIDVKLRKWGRAKARRDKKEAMQTHPRLRKQEAEKQHLLHAEKSPLVMPSAAAFKVAAGQKSKGELDTSTETYFTEESSEDEENA</sequence>